<feature type="compositionally biased region" description="Polar residues" evidence="10">
    <location>
        <begin position="110"/>
        <end position="127"/>
    </location>
</feature>
<comment type="function">
    <text evidence="9">Component of the ERMES/MDM complex, which serves as a molecular tether to connect the endoplasmic reticulum (ER) and mitochondria. Components of this complex are involved in the control of mitochondrial shape and protein biogenesis, and function in nonvesicular lipid trafficking between the ER and mitochondria. MDM12 is required for the interaction of the ER-resident membrane protein MMM1 and the outer mitochondrial membrane-resident beta-barrel protein MDM10. The MDM12-MMM1 subcomplex functions in the major beta-barrel assembly pathway that is responsible for biogenesis of all mitochondrial outer membrane beta-barrel proteins, and acts in a late step after the SAM complex. The MDM10-MDM12-MMM1 subcomplex further acts in the TOM40-specific pathway after the action of the MDM12-MMM1 complex. Essential for establishing and maintaining the structure of mitochondria and maintenance of mtDNA nucleoids.</text>
</comment>
<dbReference type="CDD" id="cd21672">
    <property type="entry name" value="SMP_Mdm12"/>
    <property type="match status" value="1"/>
</dbReference>
<feature type="compositionally biased region" description="Acidic residues" evidence="10">
    <location>
        <begin position="89"/>
        <end position="101"/>
    </location>
</feature>
<keyword evidence="13" id="KW-1185">Reference proteome</keyword>
<dbReference type="EMBL" id="LXTC01000003">
    <property type="protein sequence ID" value="OBA21189.1"/>
    <property type="molecule type" value="Genomic_DNA"/>
</dbReference>
<dbReference type="GeneID" id="30028890"/>
<evidence type="ECO:0000256" key="6">
    <source>
        <dbReference type="ARBA" id="ARBA00023121"/>
    </source>
</evidence>
<dbReference type="GO" id="GO:0045040">
    <property type="term" value="P:protein insertion into mitochondrial outer membrane"/>
    <property type="evidence" value="ECO:0007669"/>
    <property type="project" value="UniProtKB-UniRule"/>
</dbReference>
<dbReference type="PROSITE" id="PS51847">
    <property type="entry name" value="SMP"/>
    <property type="match status" value="1"/>
</dbReference>
<keyword evidence="8 9" id="KW-0472">Membrane</keyword>
<evidence type="ECO:0000256" key="5">
    <source>
        <dbReference type="ARBA" id="ARBA00023055"/>
    </source>
</evidence>
<evidence type="ECO:0000256" key="3">
    <source>
        <dbReference type="ARBA" id="ARBA00022787"/>
    </source>
</evidence>
<name>A0A1A0HAN6_9ASCO</name>
<evidence type="ECO:0000313" key="13">
    <source>
        <dbReference type="Proteomes" id="UP000092555"/>
    </source>
</evidence>
<comment type="subcellular location">
    <subcellularLocation>
        <location evidence="1">Membrane</location>
    </subcellularLocation>
    <subcellularLocation>
        <location evidence="9">Mitochondrion outer membrane</location>
        <topology evidence="9">Peripheral membrane protein</topology>
        <orientation evidence="9">Cytoplasmic side</orientation>
    </subcellularLocation>
    <subcellularLocation>
        <location evidence="9">Endoplasmic reticulum membrane</location>
        <topology evidence="9">Peripheral membrane protein</topology>
        <orientation evidence="9">Cytoplasmic side</orientation>
    </subcellularLocation>
    <text evidence="9">The ERMES/MDM complex localizes to a few discrete foci (around 10 per single cell), that represent mitochondria-endoplasmic reticulum junctions. These foci are often found next to mtDNA nucleoids.</text>
</comment>
<evidence type="ECO:0000256" key="2">
    <source>
        <dbReference type="ARBA" id="ARBA00022448"/>
    </source>
</evidence>
<keyword evidence="7 9" id="KW-0496">Mitochondrion</keyword>
<comment type="subunit">
    <text evidence="9">Component of the ER-mitochondria encounter structure (ERMES) or MDM complex, composed of MMM1, MDM10, MDM12 and MDM34. A MMM1 homodimer associates with one molecule of MDM12 on each side in a pairwise head-to-tail manner, and the SMP-LTD domains of MMM1 and MDM12 generate a continuous hydrophobic tunnel for phospholipid trafficking.</text>
</comment>
<dbReference type="RefSeq" id="XP_018711699.1">
    <property type="nucleotide sequence ID" value="XM_018855914.1"/>
</dbReference>
<protein>
    <recommendedName>
        <fullName evidence="9">Mitochondrial distribution and morphology protein 12</fullName>
    </recommendedName>
    <alternativeName>
        <fullName evidence="9">Mitochondrial inheritance component MDM12</fullName>
    </alternativeName>
</protein>
<dbReference type="InterPro" id="IPR031468">
    <property type="entry name" value="SMP_LBD"/>
</dbReference>
<feature type="domain" description="SMP-LTD" evidence="11">
    <location>
        <begin position="1"/>
        <end position="349"/>
    </location>
</feature>
<evidence type="ECO:0000256" key="8">
    <source>
        <dbReference type="ARBA" id="ARBA00023136"/>
    </source>
</evidence>
<organism evidence="12 13">
    <name type="scientific">Metschnikowia bicuspidata var. bicuspidata NRRL YB-4993</name>
    <dbReference type="NCBI Taxonomy" id="869754"/>
    <lineage>
        <taxon>Eukaryota</taxon>
        <taxon>Fungi</taxon>
        <taxon>Dikarya</taxon>
        <taxon>Ascomycota</taxon>
        <taxon>Saccharomycotina</taxon>
        <taxon>Pichiomycetes</taxon>
        <taxon>Metschnikowiaceae</taxon>
        <taxon>Metschnikowia</taxon>
    </lineage>
</organism>
<sequence>MSFEINWEALTSDSSLNDNLKNFLDEQFNSITLPSFIDKLCVSDFSMGSAPPEITIRHIGTPFEEFYTESISDDECRREPVTKTGLLDESNESSSSEDDDDDSRHAQIKAGTNNSMNDFEFSYNDTDGSMRGQETSKRLHNYSMNNLGLGPQERETPTTFFKPSALNISSHSSSKSETNVDTSNDIQFVLEIDYRGDIMIEISVNLLVNYPSAQFITLPIKLKITDLEIHSLAALAYINKNVFVSFLCDLHTAKADYFSIPNDQRYNAVNGARASGISFQEGNFVDYAAANNKERIDVIRNVKIDTEIGENEHNVLRNVGKVEKFLVEQLRNIIRDEVCWPSWVCFGLNEEE</sequence>
<dbReference type="GO" id="GO:0015914">
    <property type="term" value="P:phospholipid transport"/>
    <property type="evidence" value="ECO:0007669"/>
    <property type="project" value="TreeGrafter"/>
</dbReference>
<dbReference type="Proteomes" id="UP000092555">
    <property type="component" value="Unassembled WGS sequence"/>
</dbReference>
<keyword evidence="2" id="KW-0813">Transport</keyword>
<dbReference type="OrthoDB" id="3356905at2759"/>
<dbReference type="HAMAP" id="MF_03104">
    <property type="entry name" value="Mdm12"/>
    <property type="match status" value="1"/>
</dbReference>
<dbReference type="GO" id="GO:0032865">
    <property type="term" value="C:ERMES complex"/>
    <property type="evidence" value="ECO:0007669"/>
    <property type="project" value="UniProtKB-UniRule"/>
</dbReference>
<reference evidence="12 13" key="1">
    <citation type="submission" date="2016-05" db="EMBL/GenBank/DDBJ databases">
        <title>Comparative genomics of biotechnologically important yeasts.</title>
        <authorList>
            <consortium name="DOE Joint Genome Institute"/>
            <person name="Riley R."/>
            <person name="Haridas S."/>
            <person name="Wolfe K.H."/>
            <person name="Lopes M.R."/>
            <person name="Hittinger C.T."/>
            <person name="Goker M."/>
            <person name="Salamov A."/>
            <person name="Wisecaver J."/>
            <person name="Long T.M."/>
            <person name="Aerts A.L."/>
            <person name="Barry K."/>
            <person name="Choi C."/>
            <person name="Clum A."/>
            <person name="Coughlan A.Y."/>
            <person name="Deshpande S."/>
            <person name="Douglass A.P."/>
            <person name="Hanson S.J."/>
            <person name="Klenk H.-P."/>
            <person name="LaButti K."/>
            <person name="Lapidus A."/>
            <person name="Lindquist E."/>
            <person name="Lipzen A."/>
            <person name="Meier-kolthoff J.P."/>
            <person name="Ohm R.A."/>
            <person name="Otillar R.P."/>
            <person name="Pangilinan J."/>
            <person name="Peng Y."/>
            <person name="Rokas A."/>
            <person name="Rosa C.A."/>
            <person name="Scheuner C."/>
            <person name="Sibirny A.A."/>
            <person name="Slot J.C."/>
            <person name="Stielow J.B."/>
            <person name="Sun H."/>
            <person name="Kurtzman C.P."/>
            <person name="Blackwell M."/>
            <person name="Grigoriev I.V."/>
            <person name="Jeffries T.W."/>
        </authorList>
    </citation>
    <scope>NUCLEOTIDE SEQUENCE [LARGE SCALE GENOMIC DNA]</scope>
    <source>
        <strain evidence="12 13">NRRL YB-4993</strain>
    </source>
</reference>
<dbReference type="PANTHER" id="PTHR28204:SF1">
    <property type="entry name" value="MITOCHONDRIAL DISTRIBUTION AND MORPHOLOGY PROTEIN 12"/>
    <property type="match status" value="1"/>
</dbReference>
<evidence type="ECO:0000313" key="12">
    <source>
        <dbReference type="EMBL" id="OBA21189.1"/>
    </source>
</evidence>
<evidence type="ECO:0000259" key="11">
    <source>
        <dbReference type="PROSITE" id="PS51847"/>
    </source>
</evidence>
<feature type="region of interest" description="Disordered" evidence="10">
    <location>
        <begin position="70"/>
        <end position="133"/>
    </location>
</feature>
<keyword evidence="3 9" id="KW-1000">Mitochondrion outer membrane</keyword>
<evidence type="ECO:0000256" key="10">
    <source>
        <dbReference type="SAM" id="MobiDB-lite"/>
    </source>
</evidence>
<gene>
    <name evidence="9" type="primary">MDM12</name>
    <name evidence="12" type="ORF">METBIDRAFT_31772</name>
</gene>
<dbReference type="InterPro" id="IPR027532">
    <property type="entry name" value="Mdm12"/>
</dbReference>
<dbReference type="GO" id="GO:1990456">
    <property type="term" value="P:mitochondrion-endoplasmic reticulum membrane tethering"/>
    <property type="evidence" value="ECO:0007669"/>
    <property type="project" value="TreeGrafter"/>
</dbReference>
<evidence type="ECO:0000256" key="7">
    <source>
        <dbReference type="ARBA" id="ARBA00023128"/>
    </source>
</evidence>
<keyword evidence="4 9" id="KW-0256">Endoplasmic reticulum</keyword>
<comment type="caution">
    <text evidence="12">The sequence shown here is derived from an EMBL/GenBank/DDBJ whole genome shotgun (WGS) entry which is preliminary data.</text>
</comment>
<keyword evidence="6" id="KW-0446">Lipid-binding</keyword>
<evidence type="ECO:0000256" key="1">
    <source>
        <dbReference type="ARBA" id="ARBA00004370"/>
    </source>
</evidence>
<dbReference type="GO" id="GO:0005789">
    <property type="term" value="C:endoplasmic reticulum membrane"/>
    <property type="evidence" value="ECO:0007669"/>
    <property type="project" value="UniProtKB-SubCell"/>
</dbReference>
<evidence type="ECO:0000256" key="9">
    <source>
        <dbReference type="HAMAP-Rule" id="MF_03104"/>
    </source>
</evidence>
<accession>A0A1A0HAN6</accession>
<dbReference type="STRING" id="869754.A0A1A0HAN6"/>
<evidence type="ECO:0000256" key="4">
    <source>
        <dbReference type="ARBA" id="ARBA00022824"/>
    </source>
</evidence>
<keyword evidence="5" id="KW-0445">Lipid transport</keyword>
<dbReference type="GO" id="GO:0008289">
    <property type="term" value="F:lipid binding"/>
    <property type="evidence" value="ECO:0007669"/>
    <property type="project" value="UniProtKB-KW"/>
</dbReference>
<proteinExistence type="inferred from homology"/>
<dbReference type="Pfam" id="PF26544">
    <property type="entry name" value="Mdm12"/>
    <property type="match status" value="2"/>
</dbReference>
<comment type="similarity">
    <text evidence="9">Belongs to the MDM12 family.</text>
</comment>
<dbReference type="AlphaFoldDB" id="A0A1A0HAN6"/>
<dbReference type="PANTHER" id="PTHR28204">
    <property type="entry name" value="MITOCHONDRIAL DISTRIBUTION AND MORPHOLOGY PROTEIN 12"/>
    <property type="match status" value="1"/>
</dbReference>